<keyword evidence="3" id="KW-1185">Reference proteome</keyword>
<evidence type="ECO:0008006" key="4">
    <source>
        <dbReference type="Google" id="ProtNLM"/>
    </source>
</evidence>
<evidence type="ECO:0000313" key="3">
    <source>
        <dbReference type="Proteomes" id="UP001352263"/>
    </source>
</evidence>
<protein>
    <recommendedName>
        <fullName evidence="4">General stress protein 17M-like domain-containing protein</fullName>
    </recommendedName>
</protein>
<evidence type="ECO:0000313" key="2">
    <source>
        <dbReference type="EMBL" id="MEC4719583.1"/>
    </source>
</evidence>
<feature type="region of interest" description="Disordered" evidence="1">
    <location>
        <begin position="51"/>
        <end position="91"/>
    </location>
</feature>
<sequence length="134" mass="14887">MANTLVRVFDRLADAEQAREQLLRNGFPDSSINMTSTWDEAGPVQGNFVVDRKEDTNPDSQSFLDRLHEGDNDDGTDISRRPDTSAPQMAVQRGTIVMTVAAENEELQSRASSILGDAGATDVDELVRRRHREN</sequence>
<reference evidence="2 3" key="1">
    <citation type="submission" date="2023-10" db="EMBL/GenBank/DDBJ databases">
        <title>Noviherbaspirillum sp. CPCC 100848 genome assembly.</title>
        <authorList>
            <person name="Li X.Y."/>
            <person name="Fang X.M."/>
        </authorList>
    </citation>
    <scope>NUCLEOTIDE SEQUENCE [LARGE SCALE GENOMIC DNA]</scope>
    <source>
        <strain evidence="2 3">CPCC 100848</strain>
    </source>
</reference>
<evidence type="ECO:0000256" key="1">
    <source>
        <dbReference type="SAM" id="MobiDB-lite"/>
    </source>
</evidence>
<dbReference type="Proteomes" id="UP001352263">
    <property type="component" value="Unassembled WGS sequence"/>
</dbReference>
<accession>A0ABU6J820</accession>
<comment type="caution">
    <text evidence="2">The sequence shown here is derived from an EMBL/GenBank/DDBJ whole genome shotgun (WGS) entry which is preliminary data.</text>
</comment>
<organism evidence="2 3">
    <name type="scientific">Noviherbaspirillum album</name>
    <dbReference type="NCBI Taxonomy" id="3080276"/>
    <lineage>
        <taxon>Bacteria</taxon>
        <taxon>Pseudomonadati</taxon>
        <taxon>Pseudomonadota</taxon>
        <taxon>Betaproteobacteria</taxon>
        <taxon>Burkholderiales</taxon>
        <taxon>Oxalobacteraceae</taxon>
        <taxon>Noviherbaspirillum</taxon>
    </lineage>
</organism>
<dbReference type="EMBL" id="JAWIIV010000007">
    <property type="protein sequence ID" value="MEC4719583.1"/>
    <property type="molecule type" value="Genomic_DNA"/>
</dbReference>
<dbReference type="RefSeq" id="WP_326506298.1">
    <property type="nucleotide sequence ID" value="NZ_JAWIIV010000007.1"/>
</dbReference>
<proteinExistence type="predicted"/>
<name>A0ABU6J820_9BURK</name>
<gene>
    <name evidence="2" type="ORF">RY831_10505</name>
</gene>